<dbReference type="InterPro" id="IPR041212">
    <property type="entry name" value="Vta1_C"/>
</dbReference>
<feature type="domain" description="Vta1 C-terminal" evidence="11">
    <location>
        <begin position="465"/>
        <end position="499"/>
    </location>
</feature>
<evidence type="ECO:0000256" key="1">
    <source>
        <dbReference type="ARBA" id="ARBA00004481"/>
    </source>
</evidence>
<keyword evidence="5" id="KW-0963">Cytoplasm</keyword>
<dbReference type="Proteomes" id="UP000015100">
    <property type="component" value="Unassembled WGS sequence"/>
</dbReference>
<dbReference type="Pfam" id="PF04652">
    <property type="entry name" value="Vta1"/>
    <property type="match status" value="1"/>
</dbReference>
<gene>
    <name evidence="12" type="ORF">H072_3062</name>
</gene>
<feature type="domain" description="Vta1/callose synthase N-terminal" evidence="10">
    <location>
        <begin position="12"/>
        <end position="153"/>
    </location>
</feature>
<evidence type="ECO:0000313" key="12">
    <source>
        <dbReference type="EMBL" id="EPS42939.1"/>
    </source>
</evidence>
<keyword evidence="6" id="KW-0967">Endosome</keyword>
<evidence type="ECO:0000256" key="4">
    <source>
        <dbReference type="ARBA" id="ARBA00022448"/>
    </source>
</evidence>
<accession>S8AJ67</accession>
<evidence type="ECO:0000256" key="8">
    <source>
        <dbReference type="ARBA" id="ARBA00023136"/>
    </source>
</evidence>
<dbReference type="eggNOG" id="KOG0917">
    <property type="taxonomic scope" value="Eukaryota"/>
</dbReference>
<dbReference type="OrthoDB" id="391137at2759"/>
<keyword evidence="13" id="KW-1185">Reference proteome</keyword>
<reference evidence="13" key="2">
    <citation type="submission" date="2013-04" db="EMBL/GenBank/DDBJ databases">
        <title>Genomic mechanisms accounting for the adaptation to parasitism in nematode-trapping fungi.</title>
        <authorList>
            <person name="Ahren D.G."/>
        </authorList>
    </citation>
    <scope>NUCLEOTIDE SEQUENCE [LARGE SCALE GENOMIC DNA]</scope>
    <source>
        <strain evidence="13">CBS 200.50</strain>
    </source>
</reference>
<reference evidence="12 13" key="1">
    <citation type="journal article" date="2013" name="PLoS Genet.">
        <title>Genomic mechanisms accounting for the adaptation to parasitism in nematode-trapping fungi.</title>
        <authorList>
            <person name="Meerupati T."/>
            <person name="Andersson K.M."/>
            <person name="Friman E."/>
            <person name="Kumar D."/>
            <person name="Tunlid A."/>
            <person name="Ahren D."/>
        </authorList>
    </citation>
    <scope>NUCLEOTIDE SEQUENCE [LARGE SCALE GENOMIC DNA]</scope>
    <source>
        <strain evidence="12 13">CBS 200.50</strain>
    </source>
</reference>
<feature type="compositionally biased region" description="Low complexity" evidence="9">
    <location>
        <begin position="330"/>
        <end position="350"/>
    </location>
</feature>
<dbReference type="OMA" id="AYWCEYH"/>
<evidence type="ECO:0000259" key="10">
    <source>
        <dbReference type="Pfam" id="PF04652"/>
    </source>
</evidence>
<dbReference type="GO" id="GO:0032511">
    <property type="term" value="P:late endosome to vacuole transport via multivesicular body sorting pathway"/>
    <property type="evidence" value="ECO:0007669"/>
    <property type="project" value="InterPro"/>
</dbReference>
<dbReference type="InterPro" id="IPR023175">
    <property type="entry name" value="Vta1/CALS_N_sf"/>
</dbReference>
<dbReference type="Gene3D" id="1.20.5.420">
    <property type="entry name" value="Immunoglobulin FC, subunit C"/>
    <property type="match status" value="1"/>
</dbReference>
<dbReference type="AlphaFoldDB" id="S8AJ67"/>
<evidence type="ECO:0000256" key="7">
    <source>
        <dbReference type="ARBA" id="ARBA00022927"/>
    </source>
</evidence>
<dbReference type="STRING" id="1284197.S8AJ67"/>
<feature type="compositionally biased region" description="Acidic residues" evidence="9">
    <location>
        <begin position="159"/>
        <end position="170"/>
    </location>
</feature>
<dbReference type="HOGENOM" id="CLU_030378_0_0_1"/>
<dbReference type="GO" id="GO:0005771">
    <property type="term" value="C:multivesicular body"/>
    <property type="evidence" value="ECO:0007669"/>
    <property type="project" value="TreeGrafter"/>
</dbReference>
<keyword evidence="4" id="KW-0813">Transport</keyword>
<protein>
    <recommendedName>
        <fullName evidence="14">Vta1/callose synthase N-terminal domain-containing protein</fullName>
    </recommendedName>
</protein>
<keyword evidence="8" id="KW-0472">Membrane</keyword>
<feature type="region of interest" description="Disordered" evidence="9">
    <location>
        <begin position="434"/>
        <end position="465"/>
    </location>
</feature>
<evidence type="ECO:0000256" key="3">
    <source>
        <dbReference type="ARBA" id="ARBA00007895"/>
    </source>
</evidence>
<evidence type="ECO:0000256" key="6">
    <source>
        <dbReference type="ARBA" id="ARBA00022753"/>
    </source>
</evidence>
<name>S8AJ67_DACHA</name>
<organism evidence="12 13">
    <name type="scientific">Dactylellina haptotyla (strain CBS 200.50)</name>
    <name type="common">Nematode-trapping fungus</name>
    <name type="synonym">Monacrosporium haptotylum</name>
    <dbReference type="NCBI Taxonomy" id="1284197"/>
    <lineage>
        <taxon>Eukaryota</taxon>
        <taxon>Fungi</taxon>
        <taxon>Dikarya</taxon>
        <taxon>Ascomycota</taxon>
        <taxon>Pezizomycotina</taxon>
        <taxon>Orbiliomycetes</taxon>
        <taxon>Orbiliales</taxon>
        <taxon>Orbiliaceae</taxon>
        <taxon>Dactylellina</taxon>
    </lineage>
</organism>
<dbReference type="GO" id="GO:0010008">
    <property type="term" value="C:endosome membrane"/>
    <property type="evidence" value="ECO:0007669"/>
    <property type="project" value="UniProtKB-SubCell"/>
</dbReference>
<evidence type="ECO:0000256" key="9">
    <source>
        <dbReference type="SAM" id="MobiDB-lite"/>
    </source>
</evidence>
<proteinExistence type="inferred from homology"/>
<keyword evidence="7" id="KW-0653">Protein transport</keyword>
<dbReference type="GO" id="GO:0015031">
    <property type="term" value="P:protein transport"/>
    <property type="evidence" value="ECO:0007669"/>
    <property type="project" value="UniProtKB-KW"/>
</dbReference>
<dbReference type="PANTHER" id="PTHR46009">
    <property type="entry name" value="VACUOLAR PROTEIN SORTING-ASSOCIATED PROTEIN VTA1 HOMOLOG"/>
    <property type="match status" value="1"/>
</dbReference>
<dbReference type="InterPro" id="IPR044538">
    <property type="entry name" value="Vta1-like"/>
</dbReference>
<evidence type="ECO:0000256" key="5">
    <source>
        <dbReference type="ARBA" id="ARBA00022490"/>
    </source>
</evidence>
<dbReference type="EMBL" id="AQGS01000095">
    <property type="protein sequence ID" value="EPS42939.1"/>
    <property type="molecule type" value="Genomic_DNA"/>
</dbReference>
<feature type="compositionally biased region" description="Pro residues" evidence="9">
    <location>
        <begin position="278"/>
        <end position="288"/>
    </location>
</feature>
<dbReference type="InterPro" id="IPR039431">
    <property type="entry name" value="Vta1/CALS_N"/>
</dbReference>
<comment type="caution">
    <text evidence="12">The sequence shown here is derived from an EMBL/GenBank/DDBJ whole genome shotgun (WGS) entry which is preliminary data.</text>
</comment>
<feature type="region of interest" description="Disordered" evidence="9">
    <location>
        <begin position="154"/>
        <end position="360"/>
    </location>
</feature>
<sequence length="504" mass="54254">MASEIPASMKAIAPFVTKAKQMEKADPVVSYYCYVYAVQQALAKNLTKTPEGMSYTSQVMDTLEQRKAELAENEAVTDELVGKIYVEQFANLIFGNAEKAQNARRCTKQTAETFMAAAAFLELLKIFGDLDPEVSQKITFAKYSAARILKALKAGEDPNPPEEEIPEDDPPPPFTDTDIPKLQEVSPVSPVSPQPPGPSVEDTADESENLERDMARMSTADESLHPSRMMTPNNAPLHPSFPSPPETEAPQYTAANLLGRTETMSTTEKLPTPSQPAQSPPGYFPPPYQSHETSVAPFTFDPTLPSAPPLVSLKDQPLPKVTLPLSPPTSNTANLPPSLPPTLSSTLPSAPLMPPKSPPSGLDNFYSGVAAGGAAGAGVGVGSHSHAEPGAPGPSPHWLGHVSLPPQNAPPISHHLASGTTYYYSPPPGTNPHAVPQQPFVRPLSPFQRTPARQPRKLVDPDENPEAIKRTQKWIKWAESALNFDDVPTAVKNLRLALQELGDE</sequence>
<evidence type="ECO:0008006" key="14">
    <source>
        <dbReference type="Google" id="ProtNLM"/>
    </source>
</evidence>
<dbReference type="PANTHER" id="PTHR46009:SF1">
    <property type="entry name" value="VACUOLAR PROTEIN SORTING-ASSOCIATED PROTEIN VTA1 HOMOLOG"/>
    <property type="match status" value="1"/>
</dbReference>
<evidence type="ECO:0000256" key="2">
    <source>
        <dbReference type="ARBA" id="ARBA00004496"/>
    </source>
</evidence>
<dbReference type="Gene3D" id="1.25.40.270">
    <property type="entry name" value="Vacuolar protein sorting-associated protein vta1"/>
    <property type="match status" value="1"/>
</dbReference>
<dbReference type="Pfam" id="PF18097">
    <property type="entry name" value="Vta1_C"/>
    <property type="match status" value="1"/>
</dbReference>
<comment type="subcellular location">
    <subcellularLocation>
        <location evidence="2">Cytoplasm</location>
    </subcellularLocation>
    <subcellularLocation>
        <location evidence="1">Endosome membrane</location>
        <topology evidence="1">Peripheral membrane protein</topology>
    </subcellularLocation>
</comment>
<evidence type="ECO:0000259" key="11">
    <source>
        <dbReference type="Pfam" id="PF18097"/>
    </source>
</evidence>
<evidence type="ECO:0000313" key="13">
    <source>
        <dbReference type="Proteomes" id="UP000015100"/>
    </source>
</evidence>
<comment type="similarity">
    <text evidence="3">Belongs to the VTA1 family.</text>
</comment>